<keyword evidence="3" id="KW-0862">Zinc</keyword>
<keyword evidence="2" id="KW-0863">Zinc-finger</keyword>
<dbReference type="PANTHER" id="PTHR31437">
    <property type="entry name" value="SREK1IP1 FAMILY MEMBER"/>
    <property type="match status" value="1"/>
</dbReference>
<evidence type="ECO:0000256" key="1">
    <source>
        <dbReference type="ARBA" id="ARBA00022723"/>
    </source>
</evidence>
<sequence>MHNAVLGWDTSLRANDMWTNTIGLEQDPQAGSNSVIEAQIYAPTHGGGGKRTERRELAQQLIQASGYQPSVTDYQGLLTLAKAQGSLGVGARGACKLCGGLGHLTKQCTNYLTGHNASDGAAVVGLAGPAAAAGALPQGRGLLPDPSELTIAAAGSAGISCRHQLLPPLAGLAGSRCRQAASGSGCAWSPDT</sequence>
<dbReference type="GO" id="GO:0008270">
    <property type="term" value="F:zinc ion binding"/>
    <property type="evidence" value="ECO:0007669"/>
    <property type="project" value="UniProtKB-KW"/>
</dbReference>
<organism evidence="4 5">
    <name type="scientific">Haematococcus lacustris</name>
    <name type="common">Green alga</name>
    <name type="synonym">Haematococcus pluvialis</name>
    <dbReference type="NCBI Taxonomy" id="44745"/>
    <lineage>
        <taxon>Eukaryota</taxon>
        <taxon>Viridiplantae</taxon>
        <taxon>Chlorophyta</taxon>
        <taxon>core chlorophytes</taxon>
        <taxon>Chlorophyceae</taxon>
        <taxon>CS clade</taxon>
        <taxon>Chlamydomonadales</taxon>
        <taxon>Haematococcaceae</taxon>
        <taxon>Haematococcus</taxon>
    </lineage>
</organism>
<keyword evidence="5" id="KW-1185">Reference proteome</keyword>
<dbReference type="Proteomes" id="UP000485058">
    <property type="component" value="Unassembled WGS sequence"/>
</dbReference>
<dbReference type="EMBL" id="BLLF01002158">
    <property type="protein sequence ID" value="GFH22941.1"/>
    <property type="molecule type" value="Genomic_DNA"/>
</dbReference>
<comment type="caution">
    <text evidence="4">The sequence shown here is derived from an EMBL/GenBank/DDBJ whole genome shotgun (WGS) entry which is preliminary data.</text>
</comment>
<accession>A0A699ZKY9</accession>
<reference evidence="4 5" key="1">
    <citation type="submission" date="2020-02" db="EMBL/GenBank/DDBJ databases">
        <title>Draft genome sequence of Haematococcus lacustris strain NIES-144.</title>
        <authorList>
            <person name="Morimoto D."/>
            <person name="Nakagawa S."/>
            <person name="Yoshida T."/>
            <person name="Sawayama S."/>
        </authorList>
    </citation>
    <scope>NUCLEOTIDE SEQUENCE [LARGE SCALE GENOMIC DNA]</scope>
    <source>
        <strain evidence="4 5">NIES-144</strain>
    </source>
</reference>
<dbReference type="PANTHER" id="PTHR31437:SF1">
    <property type="entry name" value="PROTEIN SREK1IP1"/>
    <property type="match status" value="1"/>
</dbReference>
<gene>
    <name evidence="4" type="ORF">HaLaN_20480</name>
</gene>
<proteinExistence type="predicted"/>
<evidence type="ECO:0000256" key="2">
    <source>
        <dbReference type="ARBA" id="ARBA00022771"/>
    </source>
</evidence>
<evidence type="ECO:0000313" key="5">
    <source>
        <dbReference type="Proteomes" id="UP000485058"/>
    </source>
</evidence>
<evidence type="ECO:0000256" key="3">
    <source>
        <dbReference type="ARBA" id="ARBA00022833"/>
    </source>
</evidence>
<protein>
    <recommendedName>
        <fullName evidence="6">CCHC-type domain-containing protein</fullName>
    </recommendedName>
</protein>
<keyword evidence="1" id="KW-0479">Metal-binding</keyword>
<dbReference type="AlphaFoldDB" id="A0A699ZKY9"/>
<evidence type="ECO:0008006" key="6">
    <source>
        <dbReference type="Google" id="ProtNLM"/>
    </source>
</evidence>
<name>A0A699ZKY9_HAELA</name>
<evidence type="ECO:0000313" key="4">
    <source>
        <dbReference type="EMBL" id="GFH22941.1"/>
    </source>
</evidence>